<dbReference type="EMBL" id="JAMQKC010000008">
    <property type="protein sequence ID" value="MDC3417393.1"/>
    <property type="molecule type" value="Genomic_DNA"/>
</dbReference>
<evidence type="ECO:0000313" key="1">
    <source>
        <dbReference type="EMBL" id="MDC3417393.1"/>
    </source>
</evidence>
<gene>
    <name evidence="1" type="ORF">NC799_10850</name>
</gene>
<keyword evidence="2" id="KW-1185">Reference proteome</keyword>
<protein>
    <recommendedName>
        <fullName evidence="3">Spore germination protein</fullName>
    </recommendedName>
</protein>
<proteinExistence type="predicted"/>
<reference evidence="1" key="1">
    <citation type="submission" date="2022-06" db="EMBL/GenBank/DDBJ databases">
        <title>Aquibacillus sp. a new bacterium isolated from soil saline samples.</title>
        <authorList>
            <person name="Galisteo C."/>
            <person name="De La Haba R."/>
            <person name="Sanchez-Porro C."/>
            <person name="Ventosa A."/>
        </authorList>
    </citation>
    <scope>NUCLEOTIDE SEQUENCE</scope>
    <source>
        <strain evidence="1">3ASR75-54</strain>
    </source>
</reference>
<dbReference type="Proteomes" id="UP001145069">
    <property type="component" value="Unassembled WGS sequence"/>
</dbReference>
<evidence type="ECO:0008006" key="3">
    <source>
        <dbReference type="Google" id="ProtNLM"/>
    </source>
</evidence>
<sequence length="80" mass="8892">MPETIIFNAINVNVQETNTGVFIGDNSASNWESHNKNLFSIGLLFGVLNTFPANLNVITDNDFIDTPIYNYDIQAPTTQI</sequence>
<dbReference type="AlphaFoldDB" id="A0A9X3WEU0"/>
<accession>A0A9X3WEU0</accession>
<organism evidence="1 2">
    <name type="scientific">Aquibacillus salsiterrae</name>
    <dbReference type="NCBI Taxonomy" id="2950439"/>
    <lineage>
        <taxon>Bacteria</taxon>
        <taxon>Bacillati</taxon>
        <taxon>Bacillota</taxon>
        <taxon>Bacilli</taxon>
        <taxon>Bacillales</taxon>
        <taxon>Bacillaceae</taxon>
        <taxon>Aquibacillus</taxon>
    </lineage>
</organism>
<name>A0A9X3WEU0_9BACI</name>
<dbReference type="RefSeq" id="WP_272446459.1">
    <property type="nucleotide sequence ID" value="NZ_JAMQKC010000008.1"/>
</dbReference>
<comment type="caution">
    <text evidence="1">The sequence shown here is derived from an EMBL/GenBank/DDBJ whole genome shotgun (WGS) entry which is preliminary data.</text>
</comment>
<evidence type="ECO:0000313" key="2">
    <source>
        <dbReference type="Proteomes" id="UP001145069"/>
    </source>
</evidence>